<dbReference type="InterPro" id="IPR002931">
    <property type="entry name" value="Transglutaminase-like"/>
</dbReference>
<comment type="caution">
    <text evidence="4">The sequence shown here is derived from an EMBL/GenBank/DDBJ whole genome shotgun (WGS) entry which is preliminary data.</text>
</comment>
<evidence type="ECO:0000256" key="1">
    <source>
        <dbReference type="SAM" id="SignalP"/>
    </source>
</evidence>
<sequence>MKLSHLLVTLTGALYLLLANTAGANALSPGAREQKTDVQYSVAAEPEWLRPVAVPPLDAPLPADGSGVRYILSDTQVNTAAEEKQEYSRYISRVVHQSALREVSNISIGFLPAFQKLTVHSVRIHRDGKVIDKLPSLQFRLFQQESQLDNDMYMGSWTAMAILEDVRVGDVVEYSFSRTGSNPVLGARHFGRETLAWNVPVDKVSVHLISPLPSQYRVHAAEIPVQESRAGDNYVYSIERTNVAGVREEDGAPQWLAPYPYFEYSAFSDWAQVTEWATALYPLDAELPAEFEKLVDSFDQPDKLAAAAAIAQWVQDNVRYFGIEMGVNSHKPTPPAETFLRRFGDCKDKTMLLVAALRRLGFDAVPALVATQESMDLPRRLPSPGVFDHVIVSFSHEGVRYWIDPTVTGQRGGIVEMAMPELHFGLLVEQGTAALTEIQAPHEKSLLGSVVAQEEFIVDADGVGADLNVVTTYSGWKAEQVRNYFQYAGAREVTNNFVQHYAQQFGQVQARDNIRLEEVPGSNTLRVLESYRLERLGDLHGGRRVVALQSSTVGENLVLPTVRVRKQPLQLPHVTDVSHIITLRTRSPDALLWAGAEEQFEKNTDWFSYSRSLEHQEDGLRLQFRFRSKQPEVSATGFDNYVEAVNEIEGTLSHRIWMRNSSENESRRERISRLASQLIGE</sequence>
<evidence type="ECO:0000313" key="4">
    <source>
        <dbReference type="EMBL" id="GMG87202.1"/>
    </source>
</evidence>
<dbReference type="Proteomes" id="UP001224392">
    <property type="component" value="Unassembled WGS sequence"/>
</dbReference>
<feature type="signal peptide" evidence="1">
    <location>
        <begin position="1"/>
        <end position="24"/>
    </location>
</feature>
<evidence type="ECO:0000259" key="2">
    <source>
        <dbReference type="Pfam" id="PF01841"/>
    </source>
</evidence>
<dbReference type="InterPro" id="IPR038765">
    <property type="entry name" value="Papain-like_cys_pep_sf"/>
</dbReference>
<dbReference type="InterPro" id="IPR024618">
    <property type="entry name" value="DUF3857"/>
</dbReference>
<dbReference type="SUPFAM" id="SSF54001">
    <property type="entry name" value="Cysteine proteinases"/>
    <property type="match status" value="1"/>
</dbReference>
<dbReference type="Pfam" id="PF12969">
    <property type="entry name" value="DUF3857"/>
    <property type="match status" value="1"/>
</dbReference>
<gene>
    <name evidence="4" type="ORF">MNKW57_15230</name>
</gene>
<keyword evidence="1" id="KW-0732">Signal</keyword>
<organism evidence="4 5">
    <name type="scientific">Biformimicrobium ophioploci</name>
    <dbReference type="NCBI Taxonomy" id="3036711"/>
    <lineage>
        <taxon>Bacteria</taxon>
        <taxon>Pseudomonadati</taxon>
        <taxon>Pseudomonadota</taxon>
        <taxon>Gammaproteobacteria</taxon>
        <taxon>Cellvibrionales</taxon>
        <taxon>Microbulbiferaceae</taxon>
        <taxon>Biformimicrobium</taxon>
    </lineage>
</organism>
<evidence type="ECO:0000259" key="3">
    <source>
        <dbReference type="Pfam" id="PF12969"/>
    </source>
</evidence>
<dbReference type="RefSeq" id="WP_285763838.1">
    <property type="nucleotide sequence ID" value="NZ_BSYJ01000003.1"/>
</dbReference>
<name>A0ABQ6LYS9_9GAMM</name>
<dbReference type="Gene3D" id="2.60.40.3140">
    <property type="match status" value="1"/>
</dbReference>
<reference evidence="4 5" key="1">
    <citation type="submission" date="2023-04" db="EMBL/GenBank/DDBJ databases">
        <title>Marinobulbifer ophiurae gen. nov., sp. Nov., isolate from tissue of brittle star Ophioplocus japonicus.</title>
        <authorList>
            <person name="Kawano K."/>
            <person name="Sawayama S."/>
            <person name="Nakagawa S."/>
        </authorList>
    </citation>
    <scope>NUCLEOTIDE SEQUENCE [LARGE SCALE GENOMIC DNA]</scope>
    <source>
        <strain evidence="4 5">NKW57</strain>
    </source>
</reference>
<proteinExistence type="predicted"/>
<keyword evidence="5" id="KW-1185">Reference proteome</keyword>
<dbReference type="Pfam" id="PF01841">
    <property type="entry name" value="Transglut_core"/>
    <property type="match status" value="1"/>
</dbReference>
<evidence type="ECO:0000313" key="5">
    <source>
        <dbReference type="Proteomes" id="UP001224392"/>
    </source>
</evidence>
<dbReference type="EMBL" id="BSYJ01000003">
    <property type="protein sequence ID" value="GMG87202.1"/>
    <property type="molecule type" value="Genomic_DNA"/>
</dbReference>
<evidence type="ECO:0008006" key="6">
    <source>
        <dbReference type="Google" id="ProtNLM"/>
    </source>
</evidence>
<feature type="domain" description="DUF3857" evidence="3">
    <location>
        <begin position="83"/>
        <end position="245"/>
    </location>
</feature>
<dbReference type="Gene3D" id="3.10.620.30">
    <property type="match status" value="1"/>
</dbReference>
<protein>
    <recommendedName>
        <fullName evidence="6">DUF3857 domain-containing protein</fullName>
    </recommendedName>
</protein>
<accession>A0ABQ6LYS9</accession>
<feature type="chain" id="PRO_5045199011" description="DUF3857 domain-containing protein" evidence="1">
    <location>
        <begin position="25"/>
        <end position="681"/>
    </location>
</feature>
<feature type="domain" description="Transglutaminase-like" evidence="2">
    <location>
        <begin position="299"/>
        <end position="364"/>
    </location>
</feature>